<dbReference type="InterPro" id="IPR029058">
    <property type="entry name" value="AB_hydrolase_fold"/>
</dbReference>
<feature type="transmembrane region" description="Helical" evidence="2">
    <location>
        <begin position="77"/>
        <end position="99"/>
    </location>
</feature>
<dbReference type="InterPro" id="IPR002018">
    <property type="entry name" value="CarbesteraseB"/>
</dbReference>
<evidence type="ECO:0000259" key="3">
    <source>
        <dbReference type="Pfam" id="PF00135"/>
    </source>
</evidence>
<organism evidence="4 5">
    <name type="scientific">Diploptera punctata</name>
    <name type="common">Pacific beetle cockroach</name>
    <dbReference type="NCBI Taxonomy" id="6984"/>
    <lineage>
        <taxon>Eukaryota</taxon>
        <taxon>Metazoa</taxon>
        <taxon>Ecdysozoa</taxon>
        <taxon>Arthropoda</taxon>
        <taxon>Hexapoda</taxon>
        <taxon>Insecta</taxon>
        <taxon>Pterygota</taxon>
        <taxon>Neoptera</taxon>
        <taxon>Polyneoptera</taxon>
        <taxon>Dictyoptera</taxon>
        <taxon>Blattodea</taxon>
        <taxon>Blaberoidea</taxon>
        <taxon>Blaberidae</taxon>
        <taxon>Diplopterinae</taxon>
        <taxon>Diploptera</taxon>
    </lineage>
</organism>
<gene>
    <name evidence="4" type="ORF">L9F63_025407</name>
</gene>
<feature type="domain" description="Carboxylesterase type B" evidence="3">
    <location>
        <begin position="2"/>
        <end position="43"/>
    </location>
</feature>
<dbReference type="EMBL" id="JASPKZ010009486">
    <property type="protein sequence ID" value="KAJ9576695.1"/>
    <property type="molecule type" value="Genomic_DNA"/>
</dbReference>
<keyword evidence="2" id="KW-1133">Transmembrane helix</keyword>
<keyword evidence="5" id="KW-1185">Reference proteome</keyword>
<evidence type="ECO:0000256" key="2">
    <source>
        <dbReference type="SAM" id="Phobius"/>
    </source>
</evidence>
<feature type="non-terminal residue" evidence="4">
    <location>
        <position position="104"/>
    </location>
</feature>
<evidence type="ECO:0000313" key="4">
    <source>
        <dbReference type="EMBL" id="KAJ9576695.1"/>
    </source>
</evidence>
<evidence type="ECO:0000256" key="1">
    <source>
        <dbReference type="ARBA" id="ARBA00023180"/>
    </source>
</evidence>
<keyword evidence="1" id="KW-0325">Glycoprotein</keyword>
<comment type="caution">
    <text evidence="4">The sequence shown here is derived from an EMBL/GenBank/DDBJ whole genome shotgun (WGS) entry which is preliminary data.</text>
</comment>
<protein>
    <recommendedName>
        <fullName evidence="3">Carboxylesterase type B domain-containing protein</fullName>
    </recommendedName>
</protein>
<dbReference type="AlphaFoldDB" id="A0AAD7Z9N8"/>
<reference evidence="4" key="1">
    <citation type="journal article" date="2023" name="IScience">
        <title>Live-bearing cockroach genome reveals convergent evolutionary mechanisms linked to viviparity in insects and beyond.</title>
        <authorList>
            <person name="Fouks B."/>
            <person name="Harrison M.C."/>
            <person name="Mikhailova A.A."/>
            <person name="Marchal E."/>
            <person name="English S."/>
            <person name="Carruthers M."/>
            <person name="Jennings E.C."/>
            <person name="Chiamaka E.L."/>
            <person name="Frigard R.A."/>
            <person name="Pippel M."/>
            <person name="Attardo G.M."/>
            <person name="Benoit J.B."/>
            <person name="Bornberg-Bauer E."/>
            <person name="Tobe S.S."/>
        </authorList>
    </citation>
    <scope>NUCLEOTIDE SEQUENCE</scope>
    <source>
        <strain evidence="4">Stay&amp;Tobe</strain>
    </source>
</reference>
<dbReference type="SUPFAM" id="SSF53474">
    <property type="entry name" value="alpha/beta-Hydrolases"/>
    <property type="match status" value="1"/>
</dbReference>
<keyword evidence="2" id="KW-0812">Transmembrane</keyword>
<sequence>DVRELMITLWTNFATYGNPTPHGQWEPLGINNRSYLEIGHDESKPGLYGVTVEKVHNFDKICIFHQLPNLRTMLYSAFYFSLLGFGNVLQICTSCYMLLKHKDP</sequence>
<evidence type="ECO:0000313" key="5">
    <source>
        <dbReference type="Proteomes" id="UP001233999"/>
    </source>
</evidence>
<dbReference type="Pfam" id="PF00135">
    <property type="entry name" value="COesterase"/>
    <property type="match status" value="1"/>
</dbReference>
<proteinExistence type="predicted"/>
<keyword evidence="2" id="KW-0472">Membrane</keyword>
<reference evidence="4" key="2">
    <citation type="submission" date="2023-05" db="EMBL/GenBank/DDBJ databases">
        <authorList>
            <person name="Fouks B."/>
        </authorList>
    </citation>
    <scope>NUCLEOTIDE SEQUENCE</scope>
    <source>
        <strain evidence="4">Stay&amp;Tobe</strain>
        <tissue evidence="4">Testes</tissue>
    </source>
</reference>
<accession>A0AAD7Z9N8</accession>
<feature type="non-terminal residue" evidence="4">
    <location>
        <position position="1"/>
    </location>
</feature>
<dbReference type="Gene3D" id="3.40.50.1820">
    <property type="entry name" value="alpha/beta hydrolase"/>
    <property type="match status" value="1"/>
</dbReference>
<name>A0AAD7Z9N8_DIPPU</name>
<dbReference type="Proteomes" id="UP001233999">
    <property type="component" value="Unassembled WGS sequence"/>
</dbReference>